<keyword evidence="2 4" id="KW-0808">Transferase</keyword>
<gene>
    <name evidence="6" type="ORF">GCM10010911_01620</name>
</gene>
<accession>A0A916YJM0</accession>
<evidence type="ECO:0000256" key="3">
    <source>
        <dbReference type="ARBA" id="ARBA00022777"/>
    </source>
</evidence>
<dbReference type="EMBL" id="BMHP01000001">
    <property type="protein sequence ID" value="GGD47768.1"/>
    <property type="molecule type" value="Genomic_DNA"/>
</dbReference>
<sequence length="319" mass="34295">MVKKFDAVVIGDANIDLVVAGCNEIPKPGQEIFVDQMMLHVGGGAALFSISLAKLGMKVAFNGILGDDGHGRYVREQFVQYGIDTSMLETTTVFATGITIAINPEVDRSFITYAGSNQLLDVSKLDLEPIARGKHVHLTCYKGRSNHGAVLALAKALKEKGLTLSCDVGWDDTGEWYEGIYDLMREVDVFLMNETEAMHYTGLEKVEDCLQHIAQYGSHIVIKLGDKGAVALKDGVRTYSPAYQVQAVDTTGAGDSFNAGYLYGYLNGMETIDCLISGNACGALSVGSYGGSGGTPDRDGLKAFIRQKGKQSEIQEVSP</sequence>
<dbReference type="PANTHER" id="PTHR10584">
    <property type="entry name" value="SUGAR KINASE"/>
    <property type="match status" value="1"/>
</dbReference>
<dbReference type="Proteomes" id="UP000612456">
    <property type="component" value="Unassembled WGS sequence"/>
</dbReference>
<dbReference type="Gene3D" id="3.40.1190.20">
    <property type="match status" value="1"/>
</dbReference>
<evidence type="ECO:0000313" key="7">
    <source>
        <dbReference type="Proteomes" id="UP000612456"/>
    </source>
</evidence>
<evidence type="ECO:0000256" key="2">
    <source>
        <dbReference type="ARBA" id="ARBA00022679"/>
    </source>
</evidence>
<dbReference type="InterPro" id="IPR002139">
    <property type="entry name" value="Ribo/fructo_kinase"/>
</dbReference>
<organism evidence="6 7">
    <name type="scientific">Paenibacillus nasutitermitis</name>
    <dbReference type="NCBI Taxonomy" id="1652958"/>
    <lineage>
        <taxon>Bacteria</taxon>
        <taxon>Bacillati</taxon>
        <taxon>Bacillota</taxon>
        <taxon>Bacilli</taxon>
        <taxon>Bacillales</taxon>
        <taxon>Paenibacillaceae</taxon>
        <taxon>Paenibacillus</taxon>
    </lineage>
</organism>
<dbReference type="GO" id="GO:0016301">
    <property type="term" value="F:kinase activity"/>
    <property type="evidence" value="ECO:0007669"/>
    <property type="project" value="UniProtKB-KW"/>
</dbReference>
<dbReference type="PROSITE" id="PS00584">
    <property type="entry name" value="PFKB_KINASES_2"/>
    <property type="match status" value="1"/>
</dbReference>
<dbReference type="CDD" id="cd01166">
    <property type="entry name" value="KdgK"/>
    <property type="match status" value="1"/>
</dbReference>
<protein>
    <submittedName>
        <fullName evidence="6">Carbohydrate kinase</fullName>
    </submittedName>
</protein>
<comment type="similarity">
    <text evidence="1 4">Belongs to the carbohydrate kinase PfkB family.</text>
</comment>
<dbReference type="Pfam" id="PF00294">
    <property type="entry name" value="PfkB"/>
    <property type="match status" value="1"/>
</dbReference>
<feature type="domain" description="Carbohydrate kinase PfkB" evidence="5">
    <location>
        <begin position="6"/>
        <end position="296"/>
    </location>
</feature>
<dbReference type="PRINTS" id="PR00990">
    <property type="entry name" value="RIBOKINASE"/>
</dbReference>
<name>A0A916YJM0_9BACL</name>
<evidence type="ECO:0000256" key="1">
    <source>
        <dbReference type="ARBA" id="ARBA00010688"/>
    </source>
</evidence>
<dbReference type="InterPro" id="IPR011611">
    <property type="entry name" value="PfkB_dom"/>
</dbReference>
<dbReference type="PANTHER" id="PTHR10584:SF166">
    <property type="entry name" value="RIBOKINASE"/>
    <property type="match status" value="1"/>
</dbReference>
<dbReference type="SUPFAM" id="SSF53613">
    <property type="entry name" value="Ribokinase-like"/>
    <property type="match status" value="1"/>
</dbReference>
<evidence type="ECO:0000259" key="5">
    <source>
        <dbReference type="Pfam" id="PF00294"/>
    </source>
</evidence>
<dbReference type="InterPro" id="IPR002173">
    <property type="entry name" value="Carboh/pur_kinase_PfkB_CS"/>
</dbReference>
<dbReference type="RefSeq" id="WP_229749976.1">
    <property type="nucleotide sequence ID" value="NZ_BMHP01000001.1"/>
</dbReference>
<dbReference type="GO" id="GO:0006796">
    <property type="term" value="P:phosphate-containing compound metabolic process"/>
    <property type="evidence" value="ECO:0007669"/>
    <property type="project" value="UniProtKB-ARBA"/>
</dbReference>
<keyword evidence="7" id="KW-1185">Reference proteome</keyword>
<reference evidence="6" key="2">
    <citation type="submission" date="2020-09" db="EMBL/GenBank/DDBJ databases">
        <authorList>
            <person name="Sun Q."/>
            <person name="Zhou Y."/>
        </authorList>
    </citation>
    <scope>NUCLEOTIDE SEQUENCE</scope>
    <source>
        <strain evidence="6">CGMCC 1.15178</strain>
    </source>
</reference>
<dbReference type="AlphaFoldDB" id="A0A916YJM0"/>
<evidence type="ECO:0000256" key="4">
    <source>
        <dbReference type="RuleBase" id="RU003704"/>
    </source>
</evidence>
<dbReference type="InterPro" id="IPR029056">
    <property type="entry name" value="Ribokinase-like"/>
</dbReference>
<comment type="caution">
    <text evidence="6">The sequence shown here is derived from an EMBL/GenBank/DDBJ whole genome shotgun (WGS) entry which is preliminary data.</text>
</comment>
<reference evidence="6" key="1">
    <citation type="journal article" date="2014" name="Int. J. Syst. Evol. Microbiol.">
        <title>Complete genome sequence of Corynebacterium casei LMG S-19264T (=DSM 44701T), isolated from a smear-ripened cheese.</title>
        <authorList>
            <consortium name="US DOE Joint Genome Institute (JGI-PGF)"/>
            <person name="Walter F."/>
            <person name="Albersmeier A."/>
            <person name="Kalinowski J."/>
            <person name="Ruckert C."/>
        </authorList>
    </citation>
    <scope>NUCLEOTIDE SEQUENCE</scope>
    <source>
        <strain evidence="6">CGMCC 1.15178</strain>
    </source>
</reference>
<keyword evidence="3 4" id="KW-0418">Kinase</keyword>
<proteinExistence type="inferred from homology"/>
<evidence type="ECO:0000313" key="6">
    <source>
        <dbReference type="EMBL" id="GGD47768.1"/>
    </source>
</evidence>